<reference evidence="3 4" key="1">
    <citation type="journal article" date="2010" name="Nature">
        <title>Genome sequencing and analysis of the model grass Brachypodium distachyon.</title>
        <authorList>
            <consortium name="International Brachypodium Initiative"/>
        </authorList>
    </citation>
    <scope>NUCLEOTIDE SEQUENCE [LARGE SCALE GENOMIC DNA]</scope>
    <source>
        <strain evidence="3 4">Bd21</strain>
    </source>
</reference>
<dbReference type="EnsemblPlants" id="PNT73702">
    <property type="protein sequence ID" value="PNT73702"/>
    <property type="gene ID" value="BRADI_2g62596v3"/>
</dbReference>
<feature type="region of interest" description="Disordered" evidence="1">
    <location>
        <begin position="37"/>
        <end position="91"/>
    </location>
</feature>
<feature type="compositionally biased region" description="Pro residues" evidence="1">
    <location>
        <begin position="54"/>
        <end position="65"/>
    </location>
</feature>
<dbReference type="Gramene" id="PNT73702">
    <property type="protein sequence ID" value="PNT73702"/>
    <property type="gene ID" value="BRADI_2g62596v3"/>
</dbReference>
<evidence type="ECO:0000313" key="4">
    <source>
        <dbReference type="EnsemblPlants" id="PNT73702"/>
    </source>
</evidence>
<gene>
    <name evidence="3" type="ORF">BRADI_2g62596v3</name>
</gene>
<evidence type="ECO:0000313" key="3">
    <source>
        <dbReference type="EMBL" id="PNT73702.1"/>
    </source>
</evidence>
<dbReference type="Proteomes" id="UP000008810">
    <property type="component" value="Chromosome 2"/>
</dbReference>
<protein>
    <submittedName>
        <fullName evidence="3 4">Uncharacterized protein</fullName>
    </submittedName>
</protein>
<evidence type="ECO:0000313" key="5">
    <source>
        <dbReference type="Proteomes" id="UP000008810"/>
    </source>
</evidence>
<dbReference type="InParanoid" id="A0A2K2DHF4"/>
<feature type="chain" id="PRO_5036043413" evidence="2">
    <location>
        <begin position="29"/>
        <end position="91"/>
    </location>
</feature>
<dbReference type="AlphaFoldDB" id="A0A2K2DHF4"/>
<dbReference type="EMBL" id="CM000881">
    <property type="protein sequence ID" value="PNT73702.1"/>
    <property type="molecule type" value="Genomic_DNA"/>
</dbReference>
<reference evidence="4" key="3">
    <citation type="submission" date="2018-08" db="UniProtKB">
        <authorList>
            <consortium name="EnsemblPlants"/>
        </authorList>
    </citation>
    <scope>IDENTIFICATION</scope>
    <source>
        <strain evidence="4">cv. Bd21</strain>
    </source>
</reference>
<evidence type="ECO:0000256" key="2">
    <source>
        <dbReference type="SAM" id="SignalP"/>
    </source>
</evidence>
<organism evidence="3">
    <name type="scientific">Brachypodium distachyon</name>
    <name type="common">Purple false brome</name>
    <name type="synonym">Trachynia distachya</name>
    <dbReference type="NCBI Taxonomy" id="15368"/>
    <lineage>
        <taxon>Eukaryota</taxon>
        <taxon>Viridiplantae</taxon>
        <taxon>Streptophyta</taxon>
        <taxon>Embryophyta</taxon>
        <taxon>Tracheophyta</taxon>
        <taxon>Spermatophyta</taxon>
        <taxon>Magnoliopsida</taxon>
        <taxon>Liliopsida</taxon>
        <taxon>Poales</taxon>
        <taxon>Poaceae</taxon>
        <taxon>BOP clade</taxon>
        <taxon>Pooideae</taxon>
        <taxon>Stipodae</taxon>
        <taxon>Brachypodieae</taxon>
        <taxon>Brachypodium</taxon>
    </lineage>
</organism>
<proteinExistence type="predicted"/>
<keyword evidence="2" id="KW-0732">Signal</keyword>
<feature type="signal peptide" evidence="2">
    <location>
        <begin position="1"/>
        <end position="28"/>
    </location>
</feature>
<keyword evidence="5" id="KW-1185">Reference proteome</keyword>
<accession>A0A2K2DHF4</accession>
<reference evidence="3" key="2">
    <citation type="submission" date="2017-06" db="EMBL/GenBank/DDBJ databases">
        <title>WGS assembly of Brachypodium distachyon.</title>
        <authorList>
            <consortium name="The International Brachypodium Initiative"/>
            <person name="Lucas S."/>
            <person name="Harmon-Smith M."/>
            <person name="Lail K."/>
            <person name="Tice H."/>
            <person name="Grimwood J."/>
            <person name="Bruce D."/>
            <person name="Barry K."/>
            <person name="Shu S."/>
            <person name="Lindquist E."/>
            <person name="Wang M."/>
            <person name="Pitluck S."/>
            <person name="Vogel J.P."/>
            <person name="Garvin D.F."/>
            <person name="Mockler T.C."/>
            <person name="Schmutz J."/>
            <person name="Rokhsar D."/>
            <person name="Bevan M.W."/>
        </authorList>
    </citation>
    <scope>NUCLEOTIDE SEQUENCE</scope>
    <source>
        <strain evidence="3">Bd21</strain>
    </source>
</reference>
<evidence type="ECO:0000256" key="1">
    <source>
        <dbReference type="SAM" id="MobiDB-lite"/>
    </source>
</evidence>
<name>A0A2K2DHF4_BRADI</name>
<sequence length="91" mass="9299">MARSSSSVAAAAVLPMLVLVLMMQHCCTLPAAAAEAAASSSGTVSGNKVRQAPPVLPTEPIPMPVPSSMATGMDSTPPLLLRHRLPTEPPQ</sequence>